<comment type="caution">
    <text evidence="3">The sequence shown here is derived from an EMBL/GenBank/DDBJ whole genome shotgun (WGS) entry which is preliminary data.</text>
</comment>
<keyword evidence="4" id="KW-1185">Reference proteome</keyword>
<sequence length="103" mass="10687">MSIASGKLPYLLLVAMAAGSPGLQPAQAADLADGYHSRPAAKAYRQRAVRTTYAGRGALECSDLRVTEWGSSRTVQVCHSPLDLDPPHTPPGGGSGDYTSSSS</sequence>
<dbReference type="Proteomes" id="UP001589692">
    <property type="component" value="Unassembled WGS sequence"/>
</dbReference>
<reference evidence="3 4" key="1">
    <citation type="submission" date="2024-09" db="EMBL/GenBank/DDBJ databases">
        <authorList>
            <person name="Sun Q."/>
            <person name="Mori K."/>
        </authorList>
    </citation>
    <scope>NUCLEOTIDE SEQUENCE [LARGE SCALE GENOMIC DNA]</scope>
    <source>
        <strain evidence="3 4">TBRC 4938</strain>
    </source>
</reference>
<evidence type="ECO:0000313" key="4">
    <source>
        <dbReference type="Proteomes" id="UP001589692"/>
    </source>
</evidence>
<proteinExistence type="predicted"/>
<organism evidence="3 4">
    <name type="scientific">Rhizobium puerariae</name>
    <dbReference type="NCBI Taxonomy" id="1585791"/>
    <lineage>
        <taxon>Bacteria</taxon>
        <taxon>Pseudomonadati</taxon>
        <taxon>Pseudomonadota</taxon>
        <taxon>Alphaproteobacteria</taxon>
        <taxon>Hyphomicrobiales</taxon>
        <taxon>Rhizobiaceae</taxon>
        <taxon>Rhizobium/Agrobacterium group</taxon>
        <taxon>Rhizobium</taxon>
    </lineage>
</organism>
<accession>A0ABV6ABU3</accession>
<dbReference type="EMBL" id="JBHMAA010000006">
    <property type="protein sequence ID" value="MFB9948094.1"/>
    <property type="molecule type" value="Genomic_DNA"/>
</dbReference>
<evidence type="ECO:0000313" key="3">
    <source>
        <dbReference type="EMBL" id="MFB9948094.1"/>
    </source>
</evidence>
<evidence type="ECO:0000256" key="1">
    <source>
        <dbReference type="SAM" id="MobiDB-lite"/>
    </source>
</evidence>
<dbReference type="RefSeq" id="WP_377256850.1">
    <property type="nucleotide sequence ID" value="NZ_JBHMAA010000006.1"/>
</dbReference>
<feature type="chain" id="PRO_5045258041" evidence="2">
    <location>
        <begin position="29"/>
        <end position="103"/>
    </location>
</feature>
<keyword evidence="2" id="KW-0732">Signal</keyword>
<name>A0ABV6ABU3_9HYPH</name>
<gene>
    <name evidence="3" type="ORF">ACFFP0_04500</name>
</gene>
<evidence type="ECO:0000256" key="2">
    <source>
        <dbReference type="SAM" id="SignalP"/>
    </source>
</evidence>
<protein>
    <submittedName>
        <fullName evidence="3">Uncharacterized protein</fullName>
    </submittedName>
</protein>
<feature type="signal peptide" evidence="2">
    <location>
        <begin position="1"/>
        <end position="28"/>
    </location>
</feature>
<feature type="region of interest" description="Disordered" evidence="1">
    <location>
        <begin position="78"/>
        <end position="103"/>
    </location>
</feature>